<dbReference type="InterPro" id="IPR050491">
    <property type="entry name" value="AmpC-like"/>
</dbReference>
<evidence type="ECO:0000259" key="1">
    <source>
        <dbReference type="Pfam" id="PF00144"/>
    </source>
</evidence>
<dbReference type="Gene3D" id="2.40.128.600">
    <property type="match status" value="1"/>
</dbReference>
<dbReference type="SUPFAM" id="SSF56601">
    <property type="entry name" value="beta-lactamase/transpeptidase-like"/>
    <property type="match status" value="1"/>
</dbReference>
<dbReference type="InterPro" id="IPR021860">
    <property type="entry name" value="Peptidase_S12_Pab87-rel_C"/>
</dbReference>
<proteinExistence type="predicted"/>
<dbReference type="PANTHER" id="PTHR46825">
    <property type="entry name" value="D-ALANYL-D-ALANINE-CARBOXYPEPTIDASE/ENDOPEPTIDASE AMPH"/>
    <property type="match status" value="1"/>
</dbReference>
<protein>
    <submittedName>
        <fullName evidence="3">Beta-lactamase</fullName>
    </submittedName>
</protein>
<dbReference type="HOGENOM" id="CLU_020027_14_3_3"/>
<dbReference type="Pfam" id="PF11954">
    <property type="entry name" value="DUF3471"/>
    <property type="match status" value="1"/>
</dbReference>
<dbReference type="InterPro" id="IPR012338">
    <property type="entry name" value="Beta-lactam/transpept-like"/>
</dbReference>
<dbReference type="AlphaFoldDB" id="B8HV34"/>
<evidence type="ECO:0000313" key="3">
    <source>
        <dbReference type="EMBL" id="ACL43081.1"/>
    </source>
</evidence>
<feature type="domain" description="Beta-lactamase-related" evidence="1">
    <location>
        <begin position="62"/>
        <end position="383"/>
    </location>
</feature>
<feature type="domain" description="Peptidase S12 Pab87-related C-terminal" evidence="2">
    <location>
        <begin position="429"/>
        <end position="515"/>
    </location>
</feature>
<gene>
    <name evidence="3" type="ordered locus">Cyan7425_0693</name>
</gene>
<name>B8HV34_CYAP4</name>
<evidence type="ECO:0000259" key="2">
    <source>
        <dbReference type="Pfam" id="PF11954"/>
    </source>
</evidence>
<accession>B8HV34</accession>
<dbReference type="EMBL" id="CP001344">
    <property type="protein sequence ID" value="ACL43081.1"/>
    <property type="molecule type" value="Genomic_DNA"/>
</dbReference>
<dbReference type="eggNOG" id="COG1680">
    <property type="taxonomic scope" value="Bacteria"/>
</dbReference>
<sequence>MIKLRKNWLLSCLFITTATVIVPGTWAIIPASSPLAQEAADKPETEVTLQQVQTALVEMEKLAVQNLQKTGVPGMAIAVVYKDQIVYLKGFGVRQVGQPEPVDPDTVFQLASVSKPIAATVLARLVSEGVISWDDPIAKYTPEFQLDQPYVSHSVTLRDMFSHRSGLAGHAGDLLEDIGYSQAEVLYRLRFLPTANRFRAKYAYTNFGLTAAAIAAARAAGQPWDVLSANKLYRPLGMTSTSSRYADFMAASNRASGHVLVNGQWMARSQRQPDAQSPAGGVSSTVRDLAQWMRLQLAEGKFAGQQLIAPIALEETHRPQVISGYSAMTNRPSFYGLGWGVNYDDQGQLRLSHSGAFNLGAATKVYLLPAADLGIAVLTNSSPIGLPETIAESFADLVIAGRVQRDWAALFKQAFAAMITPQSTDYRKPPTPATPALPPSAYLGSYRNDYAGEIAIISQNGKLLLQFGPRKTTYPLRHYNRDLFTYLAPGENGGVLSGVTFTIGADGQASSVTLENFLQEGAGTFTRVTQ</sequence>
<dbReference type="STRING" id="395961.Cyan7425_0693"/>
<reference evidence="3" key="1">
    <citation type="submission" date="2009-01" db="EMBL/GenBank/DDBJ databases">
        <title>Complete sequence of chromosome Cyanothece sp. PCC 7425.</title>
        <authorList>
            <consortium name="US DOE Joint Genome Institute"/>
            <person name="Lucas S."/>
            <person name="Copeland A."/>
            <person name="Lapidus A."/>
            <person name="Glavina del Rio T."/>
            <person name="Dalin E."/>
            <person name="Tice H."/>
            <person name="Bruce D."/>
            <person name="Goodwin L."/>
            <person name="Pitluck S."/>
            <person name="Sims D."/>
            <person name="Meineke L."/>
            <person name="Brettin T."/>
            <person name="Detter J.C."/>
            <person name="Han C."/>
            <person name="Larimer F."/>
            <person name="Land M."/>
            <person name="Hauser L."/>
            <person name="Kyrpides N."/>
            <person name="Ovchinnikova G."/>
            <person name="Liberton M."/>
            <person name="Stoeckel J."/>
            <person name="Banerjee A."/>
            <person name="Singh A."/>
            <person name="Page L."/>
            <person name="Sato H."/>
            <person name="Zhao L."/>
            <person name="Sherman L."/>
            <person name="Pakrasi H."/>
            <person name="Richardson P."/>
        </authorList>
    </citation>
    <scope>NUCLEOTIDE SEQUENCE</scope>
    <source>
        <strain evidence="3">PCC 7425</strain>
    </source>
</reference>
<dbReference type="Gene3D" id="3.40.710.10">
    <property type="entry name" value="DD-peptidase/beta-lactamase superfamily"/>
    <property type="match status" value="1"/>
</dbReference>
<dbReference type="InterPro" id="IPR001466">
    <property type="entry name" value="Beta-lactam-related"/>
</dbReference>
<organism evidence="3">
    <name type="scientific">Cyanothece sp. (strain PCC 7425 / ATCC 29141)</name>
    <dbReference type="NCBI Taxonomy" id="395961"/>
    <lineage>
        <taxon>Bacteria</taxon>
        <taxon>Bacillati</taxon>
        <taxon>Cyanobacteriota</taxon>
        <taxon>Cyanophyceae</taxon>
        <taxon>Gomontiellales</taxon>
        <taxon>Cyanothecaceae</taxon>
        <taxon>Cyanothece</taxon>
    </lineage>
</organism>
<dbReference type="Pfam" id="PF00144">
    <property type="entry name" value="Beta-lactamase"/>
    <property type="match status" value="1"/>
</dbReference>
<dbReference type="OrthoDB" id="846150at2"/>
<dbReference type="PANTHER" id="PTHR46825:SF15">
    <property type="entry name" value="BETA-LACTAMASE-RELATED DOMAIN-CONTAINING PROTEIN"/>
    <property type="match status" value="1"/>
</dbReference>
<dbReference type="KEGG" id="cyn:Cyan7425_0693"/>